<protein>
    <submittedName>
        <fullName evidence="3">Uncharacterized protein</fullName>
    </submittedName>
</protein>
<evidence type="ECO:0000256" key="2">
    <source>
        <dbReference type="SAM" id="Phobius"/>
    </source>
</evidence>
<organism evidence="3">
    <name type="scientific">Eucampia antarctica</name>
    <dbReference type="NCBI Taxonomy" id="49252"/>
    <lineage>
        <taxon>Eukaryota</taxon>
        <taxon>Sar</taxon>
        <taxon>Stramenopiles</taxon>
        <taxon>Ochrophyta</taxon>
        <taxon>Bacillariophyta</taxon>
        <taxon>Mediophyceae</taxon>
        <taxon>Biddulphiophycidae</taxon>
        <taxon>Hemiaulales</taxon>
        <taxon>Hemiaulaceae</taxon>
        <taxon>Eucampia</taxon>
    </lineage>
</organism>
<evidence type="ECO:0000256" key="1">
    <source>
        <dbReference type="SAM" id="MobiDB-lite"/>
    </source>
</evidence>
<dbReference type="AlphaFoldDB" id="A0A7S2S7G5"/>
<accession>A0A7S2S7G5</accession>
<evidence type="ECO:0000313" key="3">
    <source>
        <dbReference type="EMBL" id="CAD9691834.1"/>
    </source>
</evidence>
<keyword evidence="2" id="KW-0812">Transmembrane</keyword>
<gene>
    <name evidence="3" type="ORF">EANT1437_LOCUS12718</name>
</gene>
<proteinExistence type="predicted"/>
<keyword evidence="2" id="KW-0472">Membrane</keyword>
<reference evidence="3" key="1">
    <citation type="submission" date="2021-01" db="EMBL/GenBank/DDBJ databases">
        <authorList>
            <person name="Corre E."/>
            <person name="Pelletier E."/>
            <person name="Niang G."/>
            <person name="Scheremetjew M."/>
            <person name="Finn R."/>
            <person name="Kale V."/>
            <person name="Holt S."/>
            <person name="Cochrane G."/>
            <person name="Meng A."/>
            <person name="Brown T."/>
            <person name="Cohen L."/>
        </authorList>
    </citation>
    <scope>NUCLEOTIDE SEQUENCE</scope>
    <source>
        <strain evidence="3">CCMP1452</strain>
    </source>
</reference>
<dbReference type="EMBL" id="HBHI01024755">
    <property type="protein sequence ID" value="CAD9691834.1"/>
    <property type="molecule type" value="Transcribed_RNA"/>
</dbReference>
<name>A0A7S2S7G5_9STRA</name>
<feature type="region of interest" description="Disordered" evidence="1">
    <location>
        <begin position="44"/>
        <end position="70"/>
    </location>
</feature>
<feature type="transmembrane region" description="Helical" evidence="2">
    <location>
        <begin position="79"/>
        <end position="102"/>
    </location>
</feature>
<feature type="compositionally biased region" description="Polar residues" evidence="1">
    <location>
        <begin position="44"/>
        <end position="62"/>
    </location>
</feature>
<keyword evidence="2" id="KW-1133">Transmembrane helix</keyword>
<sequence>MVETKVLIDSDDTNKNIIVDEIHLSQLEMSSNFDVASPLAQNNSITTQKPYESLPKNQTSSTNEDDDNREKEQMVGAGVTAGVVSLMLGPIIAIAVGFGVAYGTKSAGATGDICRAIGDIGLSVRDKANHLNEKHELVEKTKVHANNVTEKVKSAEERHHLFESLKIAVANTWESLCNFERNYHLLRRSKENIGQALSFVGDKMKTETNQKE</sequence>